<sequence length="517" mass="56528">MLKTKRKSGVRMLCLVLLLGGVSESLRAEPVGDSLTLFQREMLRASPAEQRPAAGFMNPAAEAFRQSFSLSELAVGYADSRRGEAALAQEGTGANGFGFEACSFIRTSERGRAFGTAGYTYGTRRDVRWSETSDFALLYPYVTADSVGGSLTAECYRFSGGYAHTTGTWTWGAVLDYRALLEYREVDPRPRNVVSDLQGSVAAARRVGNEYALSLAARGRKYGQRGDVAFYNEMYQAAIYHMTGLGMDYVRFAGVQTGSYYAGWGAGGTVELFPTAKQGFSAAVGYDYFTFRKEITGLNNLPLVTVADHAVRGVAGYRGRSAGLAWGVTARGELRRRSGTEHIFGDPVGNVYPEITTSEGYASQVVGGTVSGVVGNVPTAPLVWWVEPEFSYVDFRSEYASAGRRMDVLRWQTTVRGGVMRRWERWLVRAEAGITCSARGNGRLELPGADFSSSRIGTLEANYRYLTDAMTGVWLSARVERRLSGERSVFVRGGWGEEWYRASGAAPRWSAAVGFAF</sequence>
<gene>
    <name evidence="3" type="ORF">H9888_05915</name>
</gene>
<dbReference type="AlphaFoldDB" id="A0A9D1QEH3"/>
<protein>
    <recommendedName>
        <fullName evidence="2">DUF6850 domain-containing protein</fullName>
    </recommendedName>
</protein>
<evidence type="ECO:0000256" key="1">
    <source>
        <dbReference type="SAM" id="SignalP"/>
    </source>
</evidence>
<name>A0A9D1QEH3_9BACT</name>
<dbReference type="Proteomes" id="UP000823926">
    <property type="component" value="Unassembled WGS sequence"/>
</dbReference>
<dbReference type="InterPro" id="IPR049236">
    <property type="entry name" value="DUF6850"/>
</dbReference>
<evidence type="ECO:0000259" key="2">
    <source>
        <dbReference type="Pfam" id="PF21012"/>
    </source>
</evidence>
<evidence type="ECO:0000313" key="3">
    <source>
        <dbReference type="EMBL" id="HIW11023.1"/>
    </source>
</evidence>
<comment type="caution">
    <text evidence="3">The sequence shown here is derived from an EMBL/GenBank/DDBJ whole genome shotgun (WGS) entry which is preliminary data.</text>
</comment>
<feature type="domain" description="DUF6850" evidence="2">
    <location>
        <begin position="60"/>
        <end position="516"/>
    </location>
</feature>
<feature type="signal peptide" evidence="1">
    <location>
        <begin position="1"/>
        <end position="28"/>
    </location>
</feature>
<feature type="chain" id="PRO_5039598783" description="DUF6850 domain-containing protein" evidence="1">
    <location>
        <begin position="29"/>
        <end position="517"/>
    </location>
</feature>
<organism evidence="3 4">
    <name type="scientific">Candidatus Rikenella faecigallinarum</name>
    <dbReference type="NCBI Taxonomy" id="2838745"/>
    <lineage>
        <taxon>Bacteria</taxon>
        <taxon>Pseudomonadati</taxon>
        <taxon>Bacteroidota</taxon>
        <taxon>Bacteroidia</taxon>
        <taxon>Bacteroidales</taxon>
        <taxon>Rikenellaceae</taxon>
        <taxon>Rikenella</taxon>
    </lineage>
</organism>
<dbReference type="Pfam" id="PF21012">
    <property type="entry name" value="DUF6850"/>
    <property type="match status" value="1"/>
</dbReference>
<accession>A0A9D1QEH3</accession>
<dbReference type="EMBL" id="DXHL01000028">
    <property type="protein sequence ID" value="HIW11023.1"/>
    <property type="molecule type" value="Genomic_DNA"/>
</dbReference>
<keyword evidence="1" id="KW-0732">Signal</keyword>
<evidence type="ECO:0000313" key="4">
    <source>
        <dbReference type="Proteomes" id="UP000823926"/>
    </source>
</evidence>
<reference evidence="3" key="2">
    <citation type="submission" date="2021-04" db="EMBL/GenBank/DDBJ databases">
        <authorList>
            <person name="Gilroy R."/>
        </authorList>
    </citation>
    <scope>NUCLEOTIDE SEQUENCE</scope>
    <source>
        <strain evidence="3">ChiBcec15-1070</strain>
    </source>
</reference>
<proteinExistence type="predicted"/>
<reference evidence="3" key="1">
    <citation type="journal article" date="2021" name="PeerJ">
        <title>Extensive microbial diversity within the chicken gut microbiome revealed by metagenomics and culture.</title>
        <authorList>
            <person name="Gilroy R."/>
            <person name="Ravi A."/>
            <person name="Getino M."/>
            <person name="Pursley I."/>
            <person name="Horton D.L."/>
            <person name="Alikhan N.F."/>
            <person name="Baker D."/>
            <person name="Gharbi K."/>
            <person name="Hall N."/>
            <person name="Watson M."/>
            <person name="Adriaenssens E.M."/>
            <person name="Foster-Nyarko E."/>
            <person name="Jarju S."/>
            <person name="Secka A."/>
            <person name="Antonio M."/>
            <person name="Oren A."/>
            <person name="Chaudhuri R.R."/>
            <person name="La Ragione R."/>
            <person name="Hildebrand F."/>
            <person name="Pallen M.J."/>
        </authorList>
    </citation>
    <scope>NUCLEOTIDE SEQUENCE</scope>
    <source>
        <strain evidence="3">ChiBcec15-1070</strain>
    </source>
</reference>